<dbReference type="HOGENOM" id="CLU_104659_0_0_11"/>
<dbReference type="RefSeq" id="WP_038509601.1">
    <property type="nucleotide sequence ID" value="NZ_CP008953.1"/>
</dbReference>
<keyword evidence="1" id="KW-0472">Membrane</keyword>
<feature type="transmembrane region" description="Helical" evidence="1">
    <location>
        <begin position="161"/>
        <end position="184"/>
    </location>
</feature>
<reference evidence="2 3" key="1">
    <citation type="journal article" date="2014" name="J. Biotechnol.">
        <title>Complete genome sequence of the actinobacterium Amycolatopsis japonica MG417-CF17(T) (=DSM 44213T) producing (S,S)-N,N'-ethylenediaminedisuccinic acid.</title>
        <authorList>
            <person name="Stegmann E."/>
            <person name="Albersmeier A."/>
            <person name="Spohn M."/>
            <person name="Gert H."/>
            <person name="Weber T."/>
            <person name="Wohlleben W."/>
            <person name="Kalinowski J."/>
            <person name="Ruckert C."/>
        </authorList>
    </citation>
    <scope>NUCLEOTIDE SEQUENCE [LARGE SCALE GENOMIC DNA]</scope>
    <source>
        <strain evidence="3">MG417-CF17 (DSM 44213)</strain>
    </source>
</reference>
<dbReference type="STRING" id="208439.AJAP_09065"/>
<feature type="transmembrane region" description="Helical" evidence="1">
    <location>
        <begin position="18"/>
        <end position="40"/>
    </location>
</feature>
<sequence length="229" mass="24874">MNTLVNVARYHLVDRLQYVVLPVGVTFFAFGVNLAIFSLIPETPEENYSGGLFTLFVFMLVCGALSMTKSLPFGLALGVSRRSYYLGTILLVAGLSAVYAVGVTVFQVIEDATGGWGLGLNYFRVPWLLDGPWYLTLLTSFVFLLLMFVYGMWYGLIYRRAAVVGVVLFGAAQVLVLLGGVLLLSWTDSWPKLGEFFSTLTVGGMTGVLALMVCLAGAGGFATMRRVTV</sequence>
<accession>A0A075UKM7</accession>
<keyword evidence="1" id="KW-0812">Transmembrane</keyword>
<name>A0A075UKM7_9PSEU</name>
<evidence type="ECO:0000313" key="2">
    <source>
        <dbReference type="EMBL" id="AIG74712.1"/>
    </source>
</evidence>
<feature type="transmembrane region" description="Helical" evidence="1">
    <location>
        <begin position="133"/>
        <end position="154"/>
    </location>
</feature>
<feature type="transmembrane region" description="Helical" evidence="1">
    <location>
        <begin position="196"/>
        <end position="222"/>
    </location>
</feature>
<evidence type="ECO:0000313" key="3">
    <source>
        <dbReference type="Proteomes" id="UP000028492"/>
    </source>
</evidence>
<dbReference type="KEGG" id="aja:AJAP_09065"/>
<feature type="transmembrane region" description="Helical" evidence="1">
    <location>
        <begin position="52"/>
        <end position="72"/>
    </location>
</feature>
<dbReference type="EMBL" id="CP008953">
    <property type="protein sequence ID" value="AIG74712.1"/>
    <property type="molecule type" value="Genomic_DNA"/>
</dbReference>
<dbReference type="Proteomes" id="UP000028492">
    <property type="component" value="Chromosome"/>
</dbReference>
<keyword evidence="1" id="KW-1133">Transmembrane helix</keyword>
<proteinExistence type="predicted"/>
<evidence type="ECO:0000256" key="1">
    <source>
        <dbReference type="SAM" id="Phobius"/>
    </source>
</evidence>
<keyword evidence="3" id="KW-1185">Reference proteome</keyword>
<dbReference type="AlphaFoldDB" id="A0A075UKM7"/>
<gene>
    <name evidence="2" type="ORF">AJAP_09065</name>
</gene>
<protein>
    <submittedName>
        <fullName evidence="2">Conserved putative membrane protein</fullName>
    </submittedName>
</protein>
<organism evidence="2 3">
    <name type="scientific">Amycolatopsis japonica</name>
    <dbReference type="NCBI Taxonomy" id="208439"/>
    <lineage>
        <taxon>Bacteria</taxon>
        <taxon>Bacillati</taxon>
        <taxon>Actinomycetota</taxon>
        <taxon>Actinomycetes</taxon>
        <taxon>Pseudonocardiales</taxon>
        <taxon>Pseudonocardiaceae</taxon>
        <taxon>Amycolatopsis</taxon>
        <taxon>Amycolatopsis japonica group</taxon>
    </lineage>
</organism>
<feature type="transmembrane region" description="Helical" evidence="1">
    <location>
        <begin position="84"/>
        <end position="109"/>
    </location>
</feature>
<dbReference type="eggNOG" id="ENOG5032S7F">
    <property type="taxonomic scope" value="Bacteria"/>
</dbReference>